<dbReference type="PIRSF" id="PIRSF004682">
    <property type="entry name" value="GmhB"/>
    <property type="match status" value="1"/>
</dbReference>
<sequence>MTMETHYSAYFFDLGGTLLALEQDEIACSKTGKVTLLPGVRDHLLPLCGTPVFVITNQAAVALGHLSEATARGFIDQINAAVGQVITDYRICMHHPLAGCPCRKPQPGMVFDLARTHTINLAQAVLIGDTANDEQCAQLAGIGTFLWAHDFFSFC</sequence>
<reference evidence="1 2" key="1">
    <citation type="journal article" date="2021" name="Int. J. Syst. Evol. Microbiol.">
        <title>Reticulibacter mediterranei gen. nov., sp. nov., within the new family Reticulibacteraceae fam. nov., and Ktedonospora formicarum gen. nov., sp. nov., Ktedonobacter robiniae sp. nov., Dictyobacter formicarum sp. nov. and Dictyobacter arantiisoli sp. nov., belonging to the class Ktedonobacteria.</title>
        <authorList>
            <person name="Yabe S."/>
            <person name="Zheng Y."/>
            <person name="Wang C.M."/>
            <person name="Sakai Y."/>
            <person name="Abe K."/>
            <person name="Yokota A."/>
            <person name="Donadio S."/>
            <person name="Cavaletti L."/>
            <person name="Monciardini P."/>
        </authorList>
    </citation>
    <scope>NUCLEOTIDE SEQUENCE [LARGE SCALE GENOMIC DNA]</scope>
    <source>
        <strain evidence="1 2">SOSP1-30</strain>
    </source>
</reference>
<dbReference type="NCBIfam" id="TIGR01662">
    <property type="entry name" value="HAD-SF-IIIA"/>
    <property type="match status" value="1"/>
</dbReference>
<dbReference type="Pfam" id="PF13242">
    <property type="entry name" value="Hydrolase_like"/>
    <property type="match status" value="1"/>
</dbReference>
<dbReference type="InterPro" id="IPR036412">
    <property type="entry name" value="HAD-like_sf"/>
</dbReference>
<dbReference type="EMBL" id="BNJG01000001">
    <property type="protein sequence ID" value="GHO51803.1"/>
    <property type="molecule type" value="Genomic_DNA"/>
</dbReference>
<evidence type="ECO:0000313" key="1">
    <source>
        <dbReference type="EMBL" id="GHO51803.1"/>
    </source>
</evidence>
<accession>A0ABQ3UGH0</accession>
<dbReference type="SUPFAM" id="SSF56784">
    <property type="entry name" value="HAD-like"/>
    <property type="match status" value="1"/>
</dbReference>
<dbReference type="Gene3D" id="3.40.50.1000">
    <property type="entry name" value="HAD superfamily/HAD-like"/>
    <property type="match status" value="1"/>
</dbReference>
<protein>
    <recommendedName>
        <fullName evidence="3">D,D-heptose 1,7-bisphosphate phosphatase</fullName>
    </recommendedName>
</protein>
<dbReference type="PANTHER" id="PTHR42891:SF1">
    <property type="entry name" value="D-GLYCERO-BETA-D-MANNO-HEPTOSE-1,7-BISPHOSPHATE 7-PHOSPHATASE"/>
    <property type="match status" value="1"/>
</dbReference>
<evidence type="ECO:0000313" key="2">
    <source>
        <dbReference type="Proteomes" id="UP000654345"/>
    </source>
</evidence>
<comment type="caution">
    <text evidence="1">The sequence shown here is derived from an EMBL/GenBank/DDBJ whole genome shotgun (WGS) entry which is preliminary data.</text>
</comment>
<name>A0ABQ3UGH0_9CHLR</name>
<dbReference type="InterPro" id="IPR006549">
    <property type="entry name" value="HAD-SF_hydro_IIIA"/>
</dbReference>
<proteinExistence type="predicted"/>
<dbReference type="PANTHER" id="PTHR42891">
    <property type="entry name" value="D-GLYCERO-BETA-D-MANNO-HEPTOSE-1,7-BISPHOSPHATE 7-PHOSPHATASE"/>
    <property type="match status" value="1"/>
</dbReference>
<gene>
    <name evidence="1" type="ORF">KSB_02780</name>
</gene>
<dbReference type="InterPro" id="IPR004446">
    <property type="entry name" value="Heptose_bisP_phosphatase"/>
</dbReference>
<dbReference type="InterPro" id="IPR023214">
    <property type="entry name" value="HAD_sf"/>
</dbReference>
<organism evidence="1 2">
    <name type="scientific">Ktedonobacter robiniae</name>
    <dbReference type="NCBI Taxonomy" id="2778365"/>
    <lineage>
        <taxon>Bacteria</taxon>
        <taxon>Bacillati</taxon>
        <taxon>Chloroflexota</taxon>
        <taxon>Ktedonobacteria</taxon>
        <taxon>Ktedonobacterales</taxon>
        <taxon>Ktedonobacteraceae</taxon>
        <taxon>Ktedonobacter</taxon>
    </lineage>
</organism>
<dbReference type="Proteomes" id="UP000654345">
    <property type="component" value="Unassembled WGS sequence"/>
</dbReference>
<evidence type="ECO:0008006" key="3">
    <source>
        <dbReference type="Google" id="ProtNLM"/>
    </source>
</evidence>
<keyword evidence="2" id="KW-1185">Reference proteome</keyword>